<gene>
    <name evidence="2" type="ORF">H5S09_02890</name>
</gene>
<keyword evidence="1" id="KW-1133">Transmembrane helix</keyword>
<sequence>MQTVRKERIILKKLIKLSRSGKQVVSFDELGIKDKFYPNELASKGLVTIVGTDQDDEGYFRKCNHLRITDEGKHYFEKRFEISKELMLKSFWLPIAVAFVTSLLTNGILVGIKALLK</sequence>
<name>A0A7W3UJU4_9LACO</name>
<protein>
    <submittedName>
        <fullName evidence="2">Uncharacterized protein</fullName>
    </submittedName>
</protein>
<dbReference type="Proteomes" id="UP000517106">
    <property type="component" value="Unassembled WGS sequence"/>
</dbReference>
<evidence type="ECO:0000313" key="3">
    <source>
        <dbReference type="Proteomes" id="UP000517106"/>
    </source>
</evidence>
<evidence type="ECO:0000256" key="1">
    <source>
        <dbReference type="SAM" id="Phobius"/>
    </source>
</evidence>
<reference evidence="2 3" key="1">
    <citation type="submission" date="2020-07" db="EMBL/GenBank/DDBJ databases">
        <title>Description of Limosilactobacillus balticus sp. nov., Limosilactobacillus agrestis sp. nov., Limosilactobacillus albertensis sp. nov., Limosilactobacillus rudii sp. nov., Limosilactobacillus fastidiosus sp. nov., five novel Limosilactobacillus species isolated from the vertebrate gastrointestinal tract, and proposal of 6 subspecies of Limosilactobacillus reuteri adapted to the gastrointestinal tract of specific vertebrate hosts.</title>
        <authorList>
            <person name="Li F."/>
            <person name="Cheng C."/>
            <person name="Zheng J."/>
            <person name="Quevedo R.M."/>
            <person name="Li J."/>
            <person name="Roos S."/>
            <person name="Gaenzle M.G."/>
            <person name="Walter J."/>
        </authorList>
    </citation>
    <scope>NUCLEOTIDE SEQUENCE [LARGE SCALE GENOMIC DNA]</scope>
    <source>
        <strain evidence="2 3">STM2_1</strain>
    </source>
</reference>
<feature type="transmembrane region" description="Helical" evidence="1">
    <location>
        <begin position="91"/>
        <end position="116"/>
    </location>
</feature>
<evidence type="ECO:0000313" key="2">
    <source>
        <dbReference type="EMBL" id="MBB1096897.1"/>
    </source>
</evidence>
<dbReference type="RefSeq" id="WP_182595503.1">
    <property type="nucleotide sequence ID" value="NZ_JACIVA010000037.1"/>
</dbReference>
<keyword evidence="1" id="KW-0472">Membrane</keyword>
<organism evidence="2 3">
    <name type="scientific">Limosilactobacillus rudii</name>
    <dbReference type="NCBI Taxonomy" id="2759755"/>
    <lineage>
        <taxon>Bacteria</taxon>
        <taxon>Bacillati</taxon>
        <taxon>Bacillota</taxon>
        <taxon>Bacilli</taxon>
        <taxon>Lactobacillales</taxon>
        <taxon>Lactobacillaceae</taxon>
        <taxon>Limosilactobacillus</taxon>
    </lineage>
</organism>
<comment type="caution">
    <text evidence="2">The sequence shown here is derived from an EMBL/GenBank/DDBJ whole genome shotgun (WGS) entry which is preliminary data.</text>
</comment>
<dbReference type="AlphaFoldDB" id="A0A7W3UJU4"/>
<proteinExistence type="predicted"/>
<accession>A0A7W3UJU4</accession>
<dbReference type="EMBL" id="JACIVA010000037">
    <property type="protein sequence ID" value="MBB1096897.1"/>
    <property type="molecule type" value="Genomic_DNA"/>
</dbReference>
<keyword evidence="3" id="KW-1185">Reference proteome</keyword>
<keyword evidence="1" id="KW-0812">Transmembrane</keyword>